<keyword evidence="2" id="KW-1185">Reference proteome</keyword>
<reference evidence="1 2" key="1">
    <citation type="submission" date="2024-02" db="EMBL/GenBank/DDBJ databases">
        <title>de novo genome assembly of Solanum bulbocastanum strain 11H21.</title>
        <authorList>
            <person name="Hosaka A.J."/>
        </authorList>
    </citation>
    <scope>NUCLEOTIDE SEQUENCE [LARGE SCALE GENOMIC DNA]</scope>
    <source>
        <tissue evidence="1">Young leaves</tissue>
    </source>
</reference>
<proteinExistence type="predicted"/>
<evidence type="ECO:0000313" key="2">
    <source>
        <dbReference type="Proteomes" id="UP001371456"/>
    </source>
</evidence>
<sequence length="34" mass="4144">MTNFFKTLTCLLRRRRGKRCSRSLFWIKRLGLAN</sequence>
<name>A0AAN8YCK5_SOLBU</name>
<organism evidence="1 2">
    <name type="scientific">Solanum bulbocastanum</name>
    <name type="common">Wild potato</name>
    <dbReference type="NCBI Taxonomy" id="147425"/>
    <lineage>
        <taxon>Eukaryota</taxon>
        <taxon>Viridiplantae</taxon>
        <taxon>Streptophyta</taxon>
        <taxon>Embryophyta</taxon>
        <taxon>Tracheophyta</taxon>
        <taxon>Spermatophyta</taxon>
        <taxon>Magnoliopsida</taxon>
        <taxon>eudicotyledons</taxon>
        <taxon>Gunneridae</taxon>
        <taxon>Pentapetalae</taxon>
        <taxon>asterids</taxon>
        <taxon>lamiids</taxon>
        <taxon>Solanales</taxon>
        <taxon>Solanaceae</taxon>
        <taxon>Solanoideae</taxon>
        <taxon>Solaneae</taxon>
        <taxon>Solanum</taxon>
    </lineage>
</organism>
<dbReference type="Proteomes" id="UP001371456">
    <property type="component" value="Unassembled WGS sequence"/>
</dbReference>
<gene>
    <name evidence="1" type="ORF">RDI58_016559</name>
</gene>
<accession>A0AAN8YCK5</accession>
<dbReference type="EMBL" id="JBANQN010000006">
    <property type="protein sequence ID" value="KAK6788034.1"/>
    <property type="molecule type" value="Genomic_DNA"/>
</dbReference>
<protein>
    <submittedName>
        <fullName evidence="1">Uncharacterized protein</fullName>
    </submittedName>
</protein>
<evidence type="ECO:0000313" key="1">
    <source>
        <dbReference type="EMBL" id="KAK6788034.1"/>
    </source>
</evidence>
<dbReference type="AlphaFoldDB" id="A0AAN8YCK5"/>
<comment type="caution">
    <text evidence="1">The sequence shown here is derived from an EMBL/GenBank/DDBJ whole genome shotgun (WGS) entry which is preliminary data.</text>
</comment>